<sequence>MDITIDEMFRRLLIQMQKDTALSEKEKEILMKKLETKINEEENTDEKE</sequence>
<evidence type="ECO:0000313" key="1">
    <source>
        <dbReference type="EMBL" id="SFB89460.1"/>
    </source>
</evidence>
<gene>
    <name evidence="1" type="ORF">SAMN02910406_00784</name>
</gene>
<organism evidence="1 2">
    <name type="scientific">Ruminococcus albus</name>
    <dbReference type="NCBI Taxonomy" id="1264"/>
    <lineage>
        <taxon>Bacteria</taxon>
        <taxon>Bacillati</taxon>
        <taxon>Bacillota</taxon>
        <taxon>Clostridia</taxon>
        <taxon>Eubacteriales</taxon>
        <taxon>Oscillospiraceae</taxon>
        <taxon>Ruminococcus</taxon>
    </lineage>
</organism>
<protein>
    <submittedName>
        <fullName evidence="1">Uncharacterized protein</fullName>
    </submittedName>
</protein>
<dbReference type="AlphaFoldDB" id="A0A1I1EWZ2"/>
<proteinExistence type="predicted"/>
<dbReference type="Proteomes" id="UP000182192">
    <property type="component" value="Unassembled WGS sequence"/>
</dbReference>
<dbReference type="EMBL" id="FOKQ01000004">
    <property type="protein sequence ID" value="SFB89460.1"/>
    <property type="molecule type" value="Genomic_DNA"/>
</dbReference>
<dbReference type="RefSeq" id="WP_177219536.1">
    <property type="nucleotide sequence ID" value="NZ_FOKQ01000004.1"/>
</dbReference>
<name>A0A1I1EWZ2_RUMAL</name>
<evidence type="ECO:0000313" key="2">
    <source>
        <dbReference type="Proteomes" id="UP000182192"/>
    </source>
</evidence>
<reference evidence="1 2" key="1">
    <citation type="submission" date="2016-10" db="EMBL/GenBank/DDBJ databases">
        <authorList>
            <person name="de Groot N.N."/>
        </authorList>
    </citation>
    <scope>NUCLEOTIDE SEQUENCE [LARGE SCALE GENOMIC DNA]</scope>
    <source>
        <strain evidence="1 2">AR67</strain>
    </source>
</reference>
<accession>A0A1I1EWZ2</accession>